<keyword evidence="2" id="KW-1185">Reference proteome</keyword>
<accession>A0A225WM83</accession>
<gene>
    <name evidence="1" type="ORF">PHMEG_0007993</name>
</gene>
<dbReference type="EMBL" id="NBNE01000660">
    <property type="protein sequence ID" value="OWZ17980.1"/>
    <property type="molecule type" value="Genomic_DNA"/>
</dbReference>
<organism evidence="1 2">
    <name type="scientific">Phytophthora megakarya</name>
    <dbReference type="NCBI Taxonomy" id="4795"/>
    <lineage>
        <taxon>Eukaryota</taxon>
        <taxon>Sar</taxon>
        <taxon>Stramenopiles</taxon>
        <taxon>Oomycota</taxon>
        <taxon>Peronosporomycetes</taxon>
        <taxon>Peronosporales</taxon>
        <taxon>Peronosporaceae</taxon>
        <taxon>Phytophthora</taxon>
    </lineage>
</organism>
<proteinExistence type="predicted"/>
<dbReference type="Proteomes" id="UP000198211">
    <property type="component" value="Unassembled WGS sequence"/>
</dbReference>
<reference evidence="2" key="1">
    <citation type="submission" date="2017-03" db="EMBL/GenBank/DDBJ databases">
        <title>Phytopthora megakarya and P. palmivora, two closely related causual agents of cacao black pod achieved similar genome size and gene model numbers by different mechanisms.</title>
        <authorList>
            <person name="Ali S."/>
            <person name="Shao J."/>
            <person name="Larry D.J."/>
            <person name="Kronmiller B."/>
            <person name="Shen D."/>
            <person name="Strem M.D."/>
            <person name="Melnick R.L."/>
            <person name="Guiltinan M.J."/>
            <person name="Tyler B.M."/>
            <person name="Meinhardt L.W."/>
            <person name="Bailey B.A."/>
        </authorList>
    </citation>
    <scope>NUCLEOTIDE SEQUENCE [LARGE SCALE GENOMIC DNA]</scope>
    <source>
        <strain evidence="2">zdho120</strain>
    </source>
</reference>
<protein>
    <submittedName>
        <fullName evidence="1">Polyprotein</fullName>
    </submittedName>
</protein>
<evidence type="ECO:0000313" key="1">
    <source>
        <dbReference type="EMBL" id="OWZ17980.1"/>
    </source>
</evidence>
<dbReference type="AlphaFoldDB" id="A0A225WM83"/>
<evidence type="ECO:0000313" key="2">
    <source>
        <dbReference type="Proteomes" id="UP000198211"/>
    </source>
</evidence>
<name>A0A225WM83_9STRA</name>
<sequence length="50" mass="6065">MKEELESLRSHQTCRLVRRSESHGSKVITCRWVYALKHDQHGRIKRYKAR</sequence>
<comment type="caution">
    <text evidence="1">The sequence shown here is derived from an EMBL/GenBank/DDBJ whole genome shotgun (WGS) entry which is preliminary data.</text>
</comment>